<dbReference type="AlphaFoldDB" id="A0A8S0FH82"/>
<gene>
    <name evidence="2" type="ORF">EIMP300_09630</name>
</gene>
<proteinExistence type="inferred from homology"/>
<dbReference type="NCBIfam" id="NF040891">
    <property type="entry name" value="colicin_tol_CbrC"/>
    <property type="match status" value="1"/>
</dbReference>
<comment type="similarity">
    <text evidence="1">Belongs to the UPF0167 family.</text>
</comment>
<protein>
    <recommendedName>
        <fullName evidence="4">CbrC family protein</fullName>
    </recommendedName>
</protein>
<dbReference type="InterPro" id="IPR054918">
    <property type="entry name" value="UPF0167_CbrC"/>
</dbReference>
<reference evidence="2 3" key="1">
    <citation type="submission" date="2020-01" db="EMBL/GenBank/DDBJ databases">
        <title>Dynamics of blaIMP-6 dissemination in carbapenem resistant Enterobacteriacea isolated from regional surveillance in Osaka, Japan.</title>
        <authorList>
            <person name="Abe R."/>
            <person name="Akeda Y."/>
            <person name="Sugawara Y."/>
            <person name="Yamamoto N."/>
            <person name="Tomono K."/>
            <person name="Takeuchi D."/>
            <person name="Kawahara R."/>
            <person name="Hamada S."/>
        </authorList>
    </citation>
    <scope>NUCLEOTIDE SEQUENCE [LARGE SCALE GENOMIC DNA]</scope>
    <source>
        <strain evidence="2 3">E300</strain>
    </source>
</reference>
<accession>A0A8S0FH82</accession>
<evidence type="ECO:0008006" key="4">
    <source>
        <dbReference type="Google" id="ProtNLM"/>
    </source>
</evidence>
<evidence type="ECO:0000313" key="2">
    <source>
        <dbReference type="EMBL" id="BBU79563.1"/>
    </source>
</evidence>
<evidence type="ECO:0000313" key="3">
    <source>
        <dbReference type="Proteomes" id="UP000467488"/>
    </source>
</evidence>
<dbReference type="EMBL" id="AP022360">
    <property type="protein sequence ID" value="BBU79563.1"/>
    <property type="molecule type" value="Genomic_DNA"/>
</dbReference>
<dbReference type="InterPro" id="IPR005363">
    <property type="entry name" value="UPF0167"/>
</dbReference>
<dbReference type="Pfam" id="PF03691">
    <property type="entry name" value="UPF0167"/>
    <property type="match status" value="1"/>
</dbReference>
<evidence type="ECO:0000256" key="1">
    <source>
        <dbReference type="ARBA" id="ARBA00008525"/>
    </source>
</evidence>
<sequence>MTQNIRPFFGSKTDRSPLFKYHPKPLETGAFEQDKTVECDCCEQQTSVYYSGPFYCVDEVEHLCPWCIANGSAAEKFAGSFQDDASIEGVEFEYDEEDDFAGIKNTYPDEMLKELVERTPGYHGWQQEFWLAHCGDFCAFIGYVGWNDIKDRLDEFANLEEDCENFGIRNSDLAKCLQKGGNDCQGYLFRCLHCGKLRLWGDFS</sequence>
<name>A0A8S0FH82_ECOLX</name>
<dbReference type="Proteomes" id="UP000467488">
    <property type="component" value="Chromosome"/>
</dbReference>
<organism evidence="2 3">
    <name type="scientific">Escherichia coli</name>
    <dbReference type="NCBI Taxonomy" id="562"/>
    <lineage>
        <taxon>Bacteria</taxon>
        <taxon>Pseudomonadati</taxon>
        <taxon>Pseudomonadota</taxon>
        <taxon>Gammaproteobacteria</taxon>
        <taxon>Enterobacterales</taxon>
        <taxon>Enterobacteriaceae</taxon>
        <taxon>Escherichia</taxon>
    </lineage>
</organism>